<protein>
    <submittedName>
        <fullName evidence="2">Putative secreted protein</fullName>
    </submittedName>
</protein>
<reference evidence="2" key="1">
    <citation type="submission" date="2018-01" db="EMBL/GenBank/DDBJ databases">
        <title>An insight into the sialome of Amazonian anophelines.</title>
        <authorList>
            <person name="Ribeiro J.M."/>
            <person name="Scarpassa V."/>
            <person name="Calvo E."/>
        </authorList>
    </citation>
    <scope>NUCLEOTIDE SEQUENCE</scope>
</reference>
<accession>A0A2M4DDJ2</accession>
<feature type="signal peptide" evidence="1">
    <location>
        <begin position="1"/>
        <end position="32"/>
    </location>
</feature>
<keyword evidence="1" id="KW-0732">Signal</keyword>
<dbReference type="EMBL" id="GGFL01011496">
    <property type="protein sequence ID" value="MBW75674.1"/>
    <property type="molecule type" value="Transcribed_RNA"/>
</dbReference>
<proteinExistence type="predicted"/>
<evidence type="ECO:0000313" key="2">
    <source>
        <dbReference type="EMBL" id="MBW75674.1"/>
    </source>
</evidence>
<feature type="chain" id="PRO_5014792208" evidence="1">
    <location>
        <begin position="33"/>
        <end position="83"/>
    </location>
</feature>
<name>A0A2M4DDJ2_ANODA</name>
<sequence>MVSIHKPIGHRRGGVDVGWLWLVMFVLRASESLPSSSCNAVLFLGAPLPRIDVNIIELIPCRLLLGCFPAPLYDTSFLASVAF</sequence>
<dbReference type="AlphaFoldDB" id="A0A2M4DDJ2"/>
<organism evidence="2">
    <name type="scientific">Anopheles darlingi</name>
    <name type="common">Mosquito</name>
    <dbReference type="NCBI Taxonomy" id="43151"/>
    <lineage>
        <taxon>Eukaryota</taxon>
        <taxon>Metazoa</taxon>
        <taxon>Ecdysozoa</taxon>
        <taxon>Arthropoda</taxon>
        <taxon>Hexapoda</taxon>
        <taxon>Insecta</taxon>
        <taxon>Pterygota</taxon>
        <taxon>Neoptera</taxon>
        <taxon>Endopterygota</taxon>
        <taxon>Diptera</taxon>
        <taxon>Nematocera</taxon>
        <taxon>Culicoidea</taxon>
        <taxon>Culicidae</taxon>
        <taxon>Anophelinae</taxon>
        <taxon>Anopheles</taxon>
    </lineage>
</organism>
<evidence type="ECO:0000256" key="1">
    <source>
        <dbReference type="SAM" id="SignalP"/>
    </source>
</evidence>